<keyword evidence="1" id="KW-1133">Transmembrane helix</keyword>
<gene>
    <name evidence="2" type="ORF">LCGC14_2988730</name>
</gene>
<comment type="caution">
    <text evidence="2">The sequence shown here is derived from an EMBL/GenBank/DDBJ whole genome shotgun (WGS) entry which is preliminary data.</text>
</comment>
<feature type="transmembrane region" description="Helical" evidence="1">
    <location>
        <begin position="21"/>
        <end position="42"/>
    </location>
</feature>
<evidence type="ECO:0000256" key="1">
    <source>
        <dbReference type="SAM" id="Phobius"/>
    </source>
</evidence>
<proteinExistence type="predicted"/>
<name>A0A0F8X5D1_9ZZZZ</name>
<protein>
    <submittedName>
        <fullName evidence="2">Uncharacterized protein</fullName>
    </submittedName>
</protein>
<keyword evidence="1" id="KW-0472">Membrane</keyword>
<dbReference type="AlphaFoldDB" id="A0A0F8X5D1"/>
<feature type="non-terminal residue" evidence="2">
    <location>
        <position position="52"/>
    </location>
</feature>
<reference evidence="2" key="1">
    <citation type="journal article" date="2015" name="Nature">
        <title>Complex archaea that bridge the gap between prokaryotes and eukaryotes.</title>
        <authorList>
            <person name="Spang A."/>
            <person name="Saw J.H."/>
            <person name="Jorgensen S.L."/>
            <person name="Zaremba-Niedzwiedzka K."/>
            <person name="Martijn J."/>
            <person name="Lind A.E."/>
            <person name="van Eijk R."/>
            <person name="Schleper C."/>
            <person name="Guy L."/>
            <person name="Ettema T.J."/>
        </authorList>
    </citation>
    <scope>NUCLEOTIDE SEQUENCE</scope>
</reference>
<sequence>MEQDYNKNLSREHRHYRSFMLSTGVVVFLFILALFAGMGFRVKHLIEENLLQ</sequence>
<accession>A0A0F8X5D1</accession>
<organism evidence="2">
    <name type="scientific">marine sediment metagenome</name>
    <dbReference type="NCBI Taxonomy" id="412755"/>
    <lineage>
        <taxon>unclassified sequences</taxon>
        <taxon>metagenomes</taxon>
        <taxon>ecological metagenomes</taxon>
    </lineage>
</organism>
<keyword evidence="1" id="KW-0812">Transmembrane</keyword>
<evidence type="ECO:0000313" key="2">
    <source>
        <dbReference type="EMBL" id="KKK63988.1"/>
    </source>
</evidence>
<dbReference type="EMBL" id="LAZR01061237">
    <property type="protein sequence ID" value="KKK63988.1"/>
    <property type="molecule type" value="Genomic_DNA"/>
</dbReference>